<evidence type="ECO:0008006" key="4">
    <source>
        <dbReference type="Google" id="ProtNLM"/>
    </source>
</evidence>
<name>A0ABV2V498_9ACTN</name>
<evidence type="ECO:0000313" key="3">
    <source>
        <dbReference type="Proteomes" id="UP001550210"/>
    </source>
</evidence>
<organism evidence="2 3">
    <name type="scientific">Streptomyces ossamyceticus</name>
    <dbReference type="NCBI Taxonomy" id="249581"/>
    <lineage>
        <taxon>Bacteria</taxon>
        <taxon>Bacillati</taxon>
        <taxon>Actinomycetota</taxon>
        <taxon>Actinomycetes</taxon>
        <taxon>Kitasatosporales</taxon>
        <taxon>Streptomycetaceae</taxon>
        <taxon>Streptomyces</taxon>
    </lineage>
</organism>
<proteinExistence type="predicted"/>
<reference evidence="2 3" key="1">
    <citation type="submission" date="2024-06" db="EMBL/GenBank/DDBJ databases">
        <title>The Natural Products Discovery Center: Release of the First 8490 Sequenced Strains for Exploring Actinobacteria Biosynthetic Diversity.</title>
        <authorList>
            <person name="Kalkreuter E."/>
            <person name="Kautsar S.A."/>
            <person name="Yang D."/>
            <person name="Bader C.D."/>
            <person name="Teijaro C.N."/>
            <person name="Fluegel L."/>
            <person name="Davis C.M."/>
            <person name="Simpson J.R."/>
            <person name="Lauterbach L."/>
            <person name="Steele A.D."/>
            <person name="Gui C."/>
            <person name="Meng S."/>
            <person name="Li G."/>
            <person name="Viehrig K."/>
            <person name="Ye F."/>
            <person name="Su P."/>
            <person name="Kiefer A.F."/>
            <person name="Nichols A."/>
            <person name="Cepeda A.J."/>
            <person name="Yan W."/>
            <person name="Fan B."/>
            <person name="Jiang Y."/>
            <person name="Adhikari A."/>
            <person name="Zheng C.-J."/>
            <person name="Schuster L."/>
            <person name="Cowan T.M."/>
            <person name="Smanski M.J."/>
            <person name="Chevrette M.G."/>
            <person name="De Carvalho L.P.S."/>
            <person name="Shen B."/>
        </authorList>
    </citation>
    <scope>NUCLEOTIDE SEQUENCE [LARGE SCALE GENOMIC DNA]</scope>
    <source>
        <strain evidence="2 3">NPDC006434</strain>
    </source>
</reference>
<sequence length="174" mass="18713">MRLTIDTETDTYEQAIAAVQAAYGLRPDTPAAWPDAPAAEPRPGPQDLADDDLADGWTGQLLFDLITALTPGARAVLRRITELGGTASYDDVQQHFAHHPTHPIPIARIGGTLTSVRAVQRHLGPDGAGPLLQRDERARRYRIDDVLVAGLRRAFALADARPDLLRGEPSGTAA</sequence>
<dbReference type="Proteomes" id="UP001550210">
    <property type="component" value="Unassembled WGS sequence"/>
</dbReference>
<evidence type="ECO:0000313" key="2">
    <source>
        <dbReference type="EMBL" id="MET9847835.1"/>
    </source>
</evidence>
<gene>
    <name evidence="2" type="ORF">ABZZ21_25465</name>
</gene>
<feature type="region of interest" description="Disordered" evidence="1">
    <location>
        <begin position="28"/>
        <end position="51"/>
    </location>
</feature>
<protein>
    <recommendedName>
        <fullName evidence="4">Restriction system protein</fullName>
    </recommendedName>
</protein>
<dbReference type="EMBL" id="JBEXPZ010000034">
    <property type="protein sequence ID" value="MET9847835.1"/>
    <property type="molecule type" value="Genomic_DNA"/>
</dbReference>
<feature type="compositionally biased region" description="Low complexity" evidence="1">
    <location>
        <begin position="30"/>
        <end position="41"/>
    </location>
</feature>
<comment type="caution">
    <text evidence="2">The sequence shown here is derived from an EMBL/GenBank/DDBJ whole genome shotgun (WGS) entry which is preliminary data.</text>
</comment>
<dbReference type="RefSeq" id="WP_355399317.1">
    <property type="nucleotide sequence ID" value="NZ_JBEXPZ010000034.1"/>
</dbReference>
<accession>A0ABV2V498</accession>
<keyword evidence="3" id="KW-1185">Reference proteome</keyword>
<evidence type="ECO:0000256" key="1">
    <source>
        <dbReference type="SAM" id="MobiDB-lite"/>
    </source>
</evidence>